<proteinExistence type="predicted"/>
<organism evidence="2 3">
    <name type="scientific">Sphaerimonospora cavernae</name>
    <dbReference type="NCBI Taxonomy" id="1740611"/>
    <lineage>
        <taxon>Bacteria</taxon>
        <taxon>Bacillati</taxon>
        <taxon>Actinomycetota</taxon>
        <taxon>Actinomycetes</taxon>
        <taxon>Streptosporangiales</taxon>
        <taxon>Streptosporangiaceae</taxon>
        <taxon>Sphaerimonospora</taxon>
    </lineage>
</organism>
<feature type="region of interest" description="Disordered" evidence="1">
    <location>
        <begin position="1"/>
        <end position="156"/>
    </location>
</feature>
<feature type="compositionally biased region" description="Low complexity" evidence="1">
    <location>
        <begin position="128"/>
        <end position="138"/>
    </location>
</feature>
<protein>
    <recommendedName>
        <fullName evidence="4">Ribbon-helix-helix protein CopG domain-containing protein</fullName>
    </recommendedName>
</protein>
<feature type="compositionally biased region" description="Low complexity" evidence="1">
    <location>
        <begin position="76"/>
        <end position="85"/>
    </location>
</feature>
<dbReference type="EMBL" id="JBHMQT010000013">
    <property type="protein sequence ID" value="MFC0862396.1"/>
    <property type="molecule type" value="Genomic_DNA"/>
</dbReference>
<gene>
    <name evidence="2" type="ORF">ACFHYQ_08810</name>
</gene>
<accession>A0ABV6U1W2</accession>
<comment type="caution">
    <text evidence="2">The sequence shown here is derived from an EMBL/GenBank/DDBJ whole genome shotgun (WGS) entry which is preliminary data.</text>
</comment>
<sequence length="291" mass="30925">MSDDLSSIFGTPATALGGILSRKAPSPARQDQPEAGAVRTRPEEAPPAQEPAAPTAPAESGENDAPAVREEPEAGPEPASASAAPERTREDHGSAARTAPPAKERTRSAPAGTDRSHATPTKPKRPAASRTAPAAPAIREPRAVRPAPRPQPVRTAVPVEDLDVEVTSQLSVYVLPEAVQAIRRARESSGRLNAEIAFDAIDSTQGLLQHLVEARQVAPRSEGSLFPARRAARRGRRRISEQQARTLWTIQITQAEYQVLKDLVAETGADSVSQLVSAAIEAYLLDDDPAR</sequence>
<evidence type="ECO:0000313" key="3">
    <source>
        <dbReference type="Proteomes" id="UP001589870"/>
    </source>
</evidence>
<feature type="compositionally biased region" description="Low complexity" evidence="1">
    <location>
        <begin position="46"/>
        <end position="59"/>
    </location>
</feature>
<dbReference type="Proteomes" id="UP001589870">
    <property type="component" value="Unassembled WGS sequence"/>
</dbReference>
<dbReference type="RefSeq" id="WP_394300608.1">
    <property type="nucleotide sequence ID" value="NZ_JBHMQT010000013.1"/>
</dbReference>
<name>A0ABV6U1W2_9ACTN</name>
<evidence type="ECO:0008006" key="4">
    <source>
        <dbReference type="Google" id="ProtNLM"/>
    </source>
</evidence>
<keyword evidence="3" id="KW-1185">Reference proteome</keyword>
<evidence type="ECO:0000256" key="1">
    <source>
        <dbReference type="SAM" id="MobiDB-lite"/>
    </source>
</evidence>
<evidence type="ECO:0000313" key="2">
    <source>
        <dbReference type="EMBL" id="MFC0862396.1"/>
    </source>
</evidence>
<reference evidence="2 3" key="1">
    <citation type="submission" date="2024-09" db="EMBL/GenBank/DDBJ databases">
        <authorList>
            <person name="Sun Q."/>
            <person name="Mori K."/>
        </authorList>
    </citation>
    <scope>NUCLEOTIDE SEQUENCE [LARGE SCALE GENOMIC DNA]</scope>
    <source>
        <strain evidence="2 3">TBRC 1851</strain>
    </source>
</reference>